<evidence type="ECO:0000313" key="4">
    <source>
        <dbReference type="EMBL" id="CAD7229311.1"/>
    </source>
</evidence>
<feature type="non-terminal residue" evidence="4">
    <location>
        <position position="1"/>
    </location>
</feature>
<evidence type="ECO:0000256" key="2">
    <source>
        <dbReference type="ARBA" id="ARBA00023203"/>
    </source>
</evidence>
<feature type="compositionally biased region" description="Acidic residues" evidence="3">
    <location>
        <begin position="505"/>
        <end position="518"/>
    </location>
</feature>
<dbReference type="GO" id="GO:0034314">
    <property type="term" value="P:Arp2/3 complex-mediated actin nucleation"/>
    <property type="evidence" value="ECO:0007669"/>
    <property type="project" value="InterPro"/>
</dbReference>
<sequence length="518" mass="54814">LRSQLKVDGRINEKQLMEKLQQKIYHDQRDRAKELLMFTAEQKIFSSSRFPGSPEWTPMSLVLSEILRATSHQPVSLDSVLVETPSGSGKDVHELQRFATVETKLSGAEMEGFLSLQQLLTGDGQVKRNTDAAPEVGLGDVPDDLESIAGLLLFNTSDNPYRRYAMSNPLVSRQSRKVEDTAAREDKLADAPASIVHGNDLDISDKEGTFAYTPGMGSVPEFDVPAALPNLPGIATNLSLTLEDEAGIAPSLPDSLKAMLPDFPAFPSPEPVIGLREPSSPSSVVTTAATPPSSTTSSSAWVVSPPSAESSVQNVPQGVIPPPPPPPPPIDIPPPPPPPIDIPPPPPPPIDIPPPPAPPSSGLQSEVSSSKPPPAPSSGDARANLMEAIRQAGGSKKAGLRSAKEKRIAEKREKQLERDSAAGAPREKGPSHAAAGGDLMADLARKLTMRRKGISGELGNTSKSKSGSAVSGSSIPPPPPPLSSRRQPTPLEKLAQTIPSQSESEVGEDEEDTEGWDD</sequence>
<dbReference type="InterPro" id="IPR003124">
    <property type="entry name" value="WH2_dom"/>
</dbReference>
<dbReference type="GO" id="GO:0043014">
    <property type="term" value="F:alpha-tubulin binding"/>
    <property type="evidence" value="ECO:0007669"/>
    <property type="project" value="InterPro"/>
</dbReference>
<dbReference type="GO" id="GO:0032456">
    <property type="term" value="P:endocytic recycling"/>
    <property type="evidence" value="ECO:0007669"/>
    <property type="project" value="TreeGrafter"/>
</dbReference>
<dbReference type="PANTHER" id="PTHR23331">
    <property type="entry name" value="CXYORF1"/>
    <property type="match status" value="1"/>
</dbReference>
<protein>
    <submittedName>
        <fullName evidence="4">Uncharacterized protein</fullName>
    </submittedName>
</protein>
<dbReference type="GO" id="GO:0005769">
    <property type="term" value="C:early endosome"/>
    <property type="evidence" value="ECO:0007669"/>
    <property type="project" value="InterPro"/>
</dbReference>
<proteinExistence type="inferred from homology"/>
<feature type="compositionally biased region" description="Low complexity" evidence="3">
    <location>
        <begin position="461"/>
        <end position="474"/>
    </location>
</feature>
<feature type="region of interest" description="Disordered" evidence="3">
    <location>
        <begin position="269"/>
        <end position="518"/>
    </location>
</feature>
<dbReference type="GO" id="GO:0005829">
    <property type="term" value="C:cytosol"/>
    <property type="evidence" value="ECO:0007669"/>
    <property type="project" value="GOC"/>
</dbReference>
<accession>A0A7R8WCU6</accession>
<dbReference type="PRINTS" id="PR01217">
    <property type="entry name" value="PRICHEXTENSN"/>
</dbReference>
<comment type="similarity">
    <text evidence="1">Belongs to the WASH1 family.</text>
</comment>
<dbReference type="GO" id="GO:0042147">
    <property type="term" value="P:retrograde transport, endosome to Golgi"/>
    <property type="evidence" value="ECO:0007669"/>
    <property type="project" value="TreeGrafter"/>
</dbReference>
<feature type="compositionally biased region" description="Pro residues" evidence="3">
    <location>
        <begin position="319"/>
        <end position="359"/>
    </location>
</feature>
<dbReference type="GO" id="GO:0043015">
    <property type="term" value="F:gamma-tubulin binding"/>
    <property type="evidence" value="ECO:0007669"/>
    <property type="project" value="TreeGrafter"/>
</dbReference>
<name>A0A7R8WCU6_9CRUS</name>
<dbReference type="PANTHER" id="PTHR23331:SF1">
    <property type="entry name" value="WASH COMPLEX SUBUNIT 1"/>
    <property type="match status" value="1"/>
</dbReference>
<dbReference type="InterPro" id="IPR021854">
    <property type="entry name" value="WASH1_WAHD"/>
</dbReference>
<dbReference type="GO" id="GO:0055037">
    <property type="term" value="C:recycling endosome"/>
    <property type="evidence" value="ECO:0007669"/>
    <property type="project" value="TreeGrafter"/>
</dbReference>
<feature type="compositionally biased region" description="Low complexity" evidence="3">
    <location>
        <begin position="433"/>
        <end position="442"/>
    </location>
</feature>
<reference evidence="4" key="1">
    <citation type="submission" date="2020-11" db="EMBL/GenBank/DDBJ databases">
        <authorList>
            <person name="Tran Van P."/>
        </authorList>
    </citation>
    <scope>NUCLEOTIDE SEQUENCE</scope>
</reference>
<dbReference type="AlphaFoldDB" id="A0A7R8WCU6"/>
<dbReference type="Pfam" id="PF11945">
    <property type="entry name" value="WASH_WAHD"/>
    <property type="match status" value="1"/>
</dbReference>
<dbReference type="PROSITE" id="PS51082">
    <property type="entry name" value="WH2"/>
    <property type="match status" value="1"/>
</dbReference>
<feature type="compositionally biased region" description="Basic and acidic residues" evidence="3">
    <location>
        <begin position="402"/>
        <end position="430"/>
    </location>
</feature>
<dbReference type="GO" id="GO:0003779">
    <property type="term" value="F:actin binding"/>
    <property type="evidence" value="ECO:0007669"/>
    <property type="project" value="UniProtKB-KW"/>
</dbReference>
<dbReference type="OrthoDB" id="307871at2759"/>
<dbReference type="GO" id="GO:0071203">
    <property type="term" value="C:WASH complex"/>
    <property type="evidence" value="ECO:0007669"/>
    <property type="project" value="InterPro"/>
</dbReference>
<feature type="compositionally biased region" description="Low complexity" evidence="3">
    <location>
        <begin position="278"/>
        <end position="312"/>
    </location>
</feature>
<gene>
    <name evidence="4" type="ORF">CTOB1V02_LOCUS7183</name>
</gene>
<dbReference type="InterPro" id="IPR028290">
    <property type="entry name" value="WASH1"/>
</dbReference>
<organism evidence="4">
    <name type="scientific">Cyprideis torosa</name>
    <dbReference type="NCBI Taxonomy" id="163714"/>
    <lineage>
        <taxon>Eukaryota</taxon>
        <taxon>Metazoa</taxon>
        <taxon>Ecdysozoa</taxon>
        <taxon>Arthropoda</taxon>
        <taxon>Crustacea</taxon>
        <taxon>Oligostraca</taxon>
        <taxon>Ostracoda</taxon>
        <taxon>Podocopa</taxon>
        <taxon>Podocopida</taxon>
        <taxon>Cytherocopina</taxon>
        <taxon>Cytheroidea</taxon>
        <taxon>Cytherideidae</taxon>
        <taxon>Cyprideis</taxon>
    </lineage>
</organism>
<dbReference type="GO" id="GO:0006887">
    <property type="term" value="P:exocytosis"/>
    <property type="evidence" value="ECO:0007669"/>
    <property type="project" value="TreeGrafter"/>
</dbReference>
<keyword evidence="2" id="KW-0009">Actin-binding</keyword>
<evidence type="ECO:0000256" key="3">
    <source>
        <dbReference type="SAM" id="MobiDB-lite"/>
    </source>
</evidence>
<dbReference type="EMBL" id="OB661992">
    <property type="protein sequence ID" value="CAD7229311.1"/>
    <property type="molecule type" value="Genomic_DNA"/>
</dbReference>
<evidence type="ECO:0000256" key="1">
    <source>
        <dbReference type="ARBA" id="ARBA00005602"/>
    </source>
</evidence>